<keyword evidence="2" id="KW-0732">Signal</keyword>
<name>A0A023EKU6_AEDAL</name>
<feature type="non-terminal residue" evidence="3">
    <location>
        <position position="1"/>
    </location>
</feature>
<feature type="signal peptide" evidence="2">
    <location>
        <begin position="1"/>
        <end position="30"/>
    </location>
</feature>
<protein>
    <submittedName>
        <fullName evidence="3">Putative secreted protein</fullName>
    </submittedName>
</protein>
<dbReference type="VEuPathDB" id="VectorBase:AALC636_020127"/>
<dbReference type="AlphaFoldDB" id="A0A023EKU6"/>
<reference evidence="3" key="1">
    <citation type="journal article" date="2014" name="PLoS Negl. Trop. Dis.">
        <title>Identification and characterization of seminal fluid proteins in the Asian tiger mosquito, Aedes albopictus.</title>
        <authorList>
            <person name="Boes K.E."/>
            <person name="Ribeiro J.M."/>
            <person name="Wong A."/>
            <person name="Harrington L.C."/>
            <person name="Wolfner M.F."/>
            <person name="Sirot L.K."/>
        </authorList>
    </citation>
    <scope>NUCLEOTIDE SEQUENCE</scope>
    <source>
        <tissue evidence="3">Reproductive organs</tissue>
    </source>
</reference>
<sequence>HTRNPTMNQLISLTIGALLLVALALRPAAAEIDPDDSCIPGTVGSIKSNLMRTLIICYVYGCPEELTSQIAANFNQFHRYDLRDEDDDDDSGNSTSSSSGGGGGGGNSTTTDDEKEVPTRILTKLAKLTSALEKDRTAALTACTDFVSLLNKLIVDILDINDKCFLEPQAKYPPDSADEGSIDCDEMTVYMKQLKKYYGGQCDSKGKNCPEKLKSAVSWFSRAYKQLGKSCYYDAYEYLDK</sequence>
<feature type="region of interest" description="Disordered" evidence="1">
    <location>
        <begin position="83"/>
        <end position="116"/>
    </location>
</feature>
<evidence type="ECO:0000256" key="1">
    <source>
        <dbReference type="SAM" id="MobiDB-lite"/>
    </source>
</evidence>
<evidence type="ECO:0000256" key="2">
    <source>
        <dbReference type="SAM" id="SignalP"/>
    </source>
</evidence>
<accession>A0A023EKU6</accession>
<proteinExistence type="evidence at transcript level"/>
<organism evidence="3">
    <name type="scientific">Aedes albopictus</name>
    <name type="common">Asian tiger mosquito</name>
    <name type="synonym">Stegomyia albopicta</name>
    <dbReference type="NCBI Taxonomy" id="7160"/>
    <lineage>
        <taxon>Eukaryota</taxon>
        <taxon>Metazoa</taxon>
        <taxon>Ecdysozoa</taxon>
        <taxon>Arthropoda</taxon>
        <taxon>Hexapoda</taxon>
        <taxon>Insecta</taxon>
        <taxon>Pterygota</taxon>
        <taxon>Neoptera</taxon>
        <taxon>Endopterygota</taxon>
        <taxon>Diptera</taxon>
        <taxon>Nematocera</taxon>
        <taxon>Culicoidea</taxon>
        <taxon>Culicidae</taxon>
        <taxon>Culicinae</taxon>
        <taxon>Aedini</taxon>
        <taxon>Aedes</taxon>
        <taxon>Stegomyia</taxon>
    </lineage>
</organism>
<evidence type="ECO:0000313" key="3">
    <source>
        <dbReference type="EMBL" id="JAC09792.1"/>
    </source>
</evidence>
<dbReference type="VEuPathDB" id="VectorBase:AALF024282"/>
<feature type="chain" id="PRO_5001514736" evidence="2">
    <location>
        <begin position="31"/>
        <end position="241"/>
    </location>
</feature>
<dbReference type="EMBL" id="GAPW01003806">
    <property type="protein sequence ID" value="JAC09792.1"/>
    <property type="molecule type" value="mRNA"/>
</dbReference>
<dbReference type="VEuPathDB" id="VectorBase:AALFPA_054551"/>